<feature type="compositionally biased region" description="Low complexity" evidence="1">
    <location>
        <begin position="75"/>
        <end position="85"/>
    </location>
</feature>
<feature type="chain" id="PRO_5047255147" evidence="2">
    <location>
        <begin position="25"/>
        <end position="222"/>
    </location>
</feature>
<name>A0ABT3UY85_9ACTN</name>
<protein>
    <submittedName>
        <fullName evidence="3">Nuclear transport factor 2 family protein</fullName>
    </submittedName>
</protein>
<dbReference type="PROSITE" id="PS51257">
    <property type="entry name" value="PROKAR_LIPOPROTEIN"/>
    <property type="match status" value="1"/>
</dbReference>
<dbReference type="Proteomes" id="UP001165590">
    <property type="component" value="Unassembled WGS sequence"/>
</dbReference>
<sequence>MSWTRAFLTGLAVCALFGALLVGATGCGSSGAREDDEATPSPVGRVLKDTDEEGRHYREVDGRSAPEVEIEIQPAADPDGSAGSEGSDGPGGAGEGWDVRLTVHGFRFSPAGTAERAEPGRGYAQLRLDDRPLSVLRGPDHHLAGDVVPRGTHQVTVRLHADDDTVWAVDGEPVASTADITVSDPGPTPASRPAPTGPRSAPATSPAPFGEPRPTASAHAVA</sequence>
<evidence type="ECO:0000256" key="2">
    <source>
        <dbReference type="SAM" id="SignalP"/>
    </source>
</evidence>
<feature type="compositionally biased region" description="Gly residues" evidence="1">
    <location>
        <begin position="86"/>
        <end position="95"/>
    </location>
</feature>
<feature type="region of interest" description="Disordered" evidence="1">
    <location>
        <begin position="28"/>
        <end position="97"/>
    </location>
</feature>
<feature type="region of interest" description="Disordered" evidence="1">
    <location>
        <begin position="176"/>
        <end position="222"/>
    </location>
</feature>
<evidence type="ECO:0000313" key="4">
    <source>
        <dbReference type="Proteomes" id="UP001165590"/>
    </source>
</evidence>
<feature type="compositionally biased region" description="Basic and acidic residues" evidence="1">
    <location>
        <begin position="46"/>
        <end position="66"/>
    </location>
</feature>
<proteinExistence type="predicted"/>
<feature type="signal peptide" evidence="2">
    <location>
        <begin position="1"/>
        <end position="24"/>
    </location>
</feature>
<dbReference type="EMBL" id="JAIFZO010000002">
    <property type="protein sequence ID" value="MCX4232524.1"/>
    <property type="molecule type" value="Genomic_DNA"/>
</dbReference>
<comment type="caution">
    <text evidence="3">The sequence shown here is derived from an EMBL/GenBank/DDBJ whole genome shotgun (WGS) entry which is preliminary data.</text>
</comment>
<organism evidence="3 4">
    <name type="scientific">Streptomyces ortus</name>
    <dbReference type="NCBI Taxonomy" id="2867268"/>
    <lineage>
        <taxon>Bacteria</taxon>
        <taxon>Bacillati</taxon>
        <taxon>Actinomycetota</taxon>
        <taxon>Actinomycetes</taxon>
        <taxon>Kitasatosporales</taxon>
        <taxon>Streptomycetaceae</taxon>
        <taxon>Streptomyces</taxon>
    </lineage>
</organism>
<reference evidence="3" key="1">
    <citation type="journal article" date="2022" name="bioRxiv">
        <title>Discovery and biosynthetic assessment of Streptomyces ortus sp nov. isolated from a deep-sea sponge.</title>
        <authorList>
            <person name="Williams S.E."/>
        </authorList>
    </citation>
    <scope>NUCLEOTIDE SEQUENCE</scope>
    <source>
        <strain evidence="3">A15ISP2-DRY2</strain>
    </source>
</reference>
<gene>
    <name evidence="3" type="ORF">K3769_06970</name>
</gene>
<keyword evidence="2" id="KW-0732">Signal</keyword>
<evidence type="ECO:0000313" key="3">
    <source>
        <dbReference type="EMBL" id="MCX4232524.1"/>
    </source>
</evidence>
<dbReference type="RefSeq" id="WP_267025570.1">
    <property type="nucleotide sequence ID" value="NZ_JAIFZO010000002.1"/>
</dbReference>
<evidence type="ECO:0000256" key="1">
    <source>
        <dbReference type="SAM" id="MobiDB-lite"/>
    </source>
</evidence>
<keyword evidence="4" id="KW-1185">Reference proteome</keyword>
<feature type="compositionally biased region" description="Pro residues" evidence="1">
    <location>
        <begin position="186"/>
        <end position="196"/>
    </location>
</feature>
<accession>A0ABT3UY85</accession>